<sequence>RACTPDAARVLNQHGLDDAKACSRGPGAKHSLPFGSEVQFRRPPIKSSRMPHWAEQLFPASVVYSVYKLENSTMDPQKQTINHAQLMVVEERCFYCVKTLVTAAGVKSAGKPESLPSYMAAVQEFGLTIFKSNGTKTMRGFDDTLVSLHCKAPSKTLTELAVEVKEKAEERYWQLQRRPRTWPARQPPSSSSL</sequence>
<protein>
    <submittedName>
        <fullName evidence="2">PRELI domain-containing protein 1, mitochondrial</fullName>
    </submittedName>
</protein>
<comment type="caution">
    <text evidence="2">The sequence shown here is derived from an EMBL/GenBank/DDBJ whole genome shotgun (WGS) entry which is preliminary data.</text>
</comment>
<keyword evidence="3" id="KW-1185">Reference proteome</keyword>
<accession>A0A8J6AKP6</accession>
<name>A0A8J6AKP6_GALPY</name>
<dbReference type="InterPro" id="IPR006797">
    <property type="entry name" value="PRELI/MSF1_dom"/>
</dbReference>
<evidence type="ECO:0000259" key="1">
    <source>
        <dbReference type="Pfam" id="PF04707"/>
    </source>
</evidence>
<dbReference type="Pfam" id="PF04707">
    <property type="entry name" value="PRELI"/>
    <property type="match status" value="1"/>
</dbReference>
<evidence type="ECO:0000313" key="3">
    <source>
        <dbReference type="Proteomes" id="UP000700334"/>
    </source>
</evidence>
<feature type="domain" description="PRELI/MSF1" evidence="1">
    <location>
        <begin position="45"/>
        <end position="145"/>
    </location>
</feature>
<dbReference type="OrthoDB" id="341300at2759"/>
<organism evidence="2 3">
    <name type="scientific">Galemys pyrenaicus</name>
    <name type="common">Iberian desman</name>
    <name type="synonym">Pyrenean desman</name>
    <dbReference type="NCBI Taxonomy" id="202257"/>
    <lineage>
        <taxon>Eukaryota</taxon>
        <taxon>Metazoa</taxon>
        <taxon>Chordata</taxon>
        <taxon>Craniata</taxon>
        <taxon>Vertebrata</taxon>
        <taxon>Euteleostomi</taxon>
        <taxon>Mammalia</taxon>
        <taxon>Eutheria</taxon>
        <taxon>Laurasiatheria</taxon>
        <taxon>Eulipotyphla</taxon>
        <taxon>Talpidae</taxon>
        <taxon>Galemys</taxon>
    </lineage>
</organism>
<feature type="non-terminal residue" evidence="2">
    <location>
        <position position="193"/>
    </location>
</feature>
<gene>
    <name evidence="2" type="ORF">J0S82_002488</name>
</gene>
<dbReference type="Proteomes" id="UP000700334">
    <property type="component" value="Unassembled WGS sequence"/>
</dbReference>
<proteinExistence type="predicted"/>
<reference evidence="2" key="1">
    <citation type="journal article" date="2021" name="Evol. Appl.">
        <title>The genome of the Pyrenean desman and the effects of bottlenecks and inbreeding on the genomic landscape of an endangered species.</title>
        <authorList>
            <person name="Escoda L."/>
            <person name="Castresana J."/>
        </authorList>
    </citation>
    <scope>NUCLEOTIDE SEQUENCE</scope>
    <source>
        <strain evidence="2">IBE-C5619</strain>
    </source>
</reference>
<dbReference type="EMBL" id="JAGFMF010011506">
    <property type="protein sequence ID" value="KAG8520817.1"/>
    <property type="molecule type" value="Genomic_DNA"/>
</dbReference>
<dbReference type="AlphaFoldDB" id="A0A8J6AKP6"/>
<evidence type="ECO:0000313" key="2">
    <source>
        <dbReference type="EMBL" id="KAG8520817.1"/>
    </source>
</evidence>